<dbReference type="PATRIC" id="fig|301148.3.peg.1472"/>
<evidence type="ECO:0000259" key="2">
    <source>
        <dbReference type="Pfam" id="PF13490"/>
    </source>
</evidence>
<dbReference type="RefSeq" id="WP_020156565.1">
    <property type="nucleotide sequence ID" value="NZ_LQYT01000002.1"/>
</dbReference>
<gene>
    <name evidence="3" type="ORF">B4135_0645</name>
</gene>
<dbReference type="OrthoDB" id="9782842at2"/>
<protein>
    <recommendedName>
        <fullName evidence="2">Putative zinc-finger domain-containing protein</fullName>
    </recommendedName>
</protein>
<dbReference type="STRING" id="301148.B4135_0645"/>
<dbReference type="InterPro" id="IPR027383">
    <property type="entry name" value="Znf_put"/>
</dbReference>
<sequence>MRQCPDYLYEYMQESLDGDIPAEHDRVLKEHLRTCKDCRDYFYELKRTEMFIKSLANVHAPDGFTDEVLNRLPKAAKKARLRHWFSHHPFLTAAAIFLLLMSGSTFSAWTDNHEDFSVTKQPDLIIKNDTAIVPEGKTINGDIVVRNGSIRIEGKVDGDVTVINGEKYIASAGEVTGDIQEINQLFEWIWFDIKNKVSQWIKIFDGKSEEEKDFQ</sequence>
<dbReference type="Pfam" id="PF13490">
    <property type="entry name" value="zf-HC2"/>
    <property type="match status" value="1"/>
</dbReference>
<name>A0A150MF61_9BACI</name>
<reference evidence="3 4" key="1">
    <citation type="submission" date="2016-01" db="EMBL/GenBank/DDBJ databases">
        <title>Draft Genome Sequences of Seven Thermophilic Sporeformers Isolated from Foods.</title>
        <authorList>
            <person name="Berendsen E.M."/>
            <person name="Wells-Bennik M.H."/>
            <person name="Krawcyk A.O."/>
            <person name="De Jong A."/>
            <person name="Holsappel S."/>
            <person name="Eijlander R.T."/>
            <person name="Kuipers O.P."/>
        </authorList>
    </citation>
    <scope>NUCLEOTIDE SEQUENCE [LARGE SCALE GENOMIC DNA]</scope>
    <source>
        <strain evidence="3 4">B4135</strain>
    </source>
</reference>
<comment type="caution">
    <text evidence="3">The sequence shown here is derived from an EMBL/GenBank/DDBJ whole genome shotgun (WGS) entry which is preliminary data.</text>
</comment>
<evidence type="ECO:0000313" key="4">
    <source>
        <dbReference type="Proteomes" id="UP000075683"/>
    </source>
</evidence>
<accession>A0A150MF61</accession>
<keyword evidence="1" id="KW-0472">Membrane</keyword>
<dbReference type="EMBL" id="LQYT01000002">
    <property type="protein sequence ID" value="KYD23116.1"/>
    <property type="molecule type" value="Genomic_DNA"/>
</dbReference>
<dbReference type="Proteomes" id="UP000075683">
    <property type="component" value="Unassembled WGS sequence"/>
</dbReference>
<feature type="transmembrane region" description="Helical" evidence="1">
    <location>
        <begin position="90"/>
        <end position="109"/>
    </location>
</feature>
<keyword evidence="1" id="KW-0812">Transmembrane</keyword>
<evidence type="ECO:0000256" key="1">
    <source>
        <dbReference type="SAM" id="Phobius"/>
    </source>
</evidence>
<dbReference type="AlphaFoldDB" id="A0A150MF61"/>
<organism evidence="3 4">
    <name type="scientific">Caldibacillus debilis</name>
    <dbReference type="NCBI Taxonomy" id="301148"/>
    <lineage>
        <taxon>Bacteria</taxon>
        <taxon>Bacillati</taxon>
        <taxon>Bacillota</taxon>
        <taxon>Bacilli</taxon>
        <taxon>Bacillales</taxon>
        <taxon>Bacillaceae</taxon>
        <taxon>Caldibacillus</taxon>
    </lineage>
</organism>
<evidence type="ECO:0000313" key="3">
    <source>
        <dbReference type="EMBL" id="KYD23116.1"/>
    </source>
</evidence>
<proteinExistence type="predicted"/>
<keyword evidence="1" id="KW-1133">Transmembrane helix</keyword>
<feature type="domain" description="Putative zinc-finger" evidence="2">
    <location>
        <begin position="10"/>
        <end position="39"/>
    </location>
</feature>